<dbReference type="SMART" id="SM01265">
    <property type="entry name" value="Mab-21"/>
    <property type="match status" value="1"/>
</dbReference>
<dbReference type="Pfam" id="PF20266">
    <property type="entry name" value="Mab-21_C"/>
    <property type="match status" value="1"/>
</dbReference>
<feature type="region of interest" description="Disordered" evidence="1">
    <location>
        <begin position="254"/>
        <end position="324"/>
    </location>
</feature>
<evidence type="ECO:0000256" key="1">
    <source>
        <dbReference type="SAM" id="MobiDB-lite"/>
    </source>
</evidence>
<protein>
    <recommendedName>
        <fullName evidence="2">Mab-21-like HhH/H2TH-like domain-containing protein</fullName>
    </recommendedName>
</protein>
<evidence type="ECO:0000259" key="2">
    <source>
        <dbReference type="Pfam" id="PF20266"/>
    </source>
</evidence>
<reference evidence="3" key="1">
    <citation type="submission" date="2024-04" db="EMBL/GenBank/DDBJ databases">
        <authorList>
            <consortium name="Molecular Ecology Group"/>
        </authorList>
    </citation>
    <scope>NUCLEOTIDE SEQUENCE</scope>
</reference>
<dbReference type="EMBL" id="OZ034829">
    <property type="protein sequence ID" value="CAL1686391.1"/>
    <property type="molecule type" value="Genomic_DNA"/>
</dbReference>
<keyword evidence="4" id="KW-1185">Reference proteome</keyword>
<feature type="compositionally biased region" description="Basic and acidic residues" evidence="1">
    <location>
        <begin position="274"/>
        <end position="294"/>
    </location>
</feature>
<dbReference type="Proteomes" id="UP001497644">
    <property type="component" value="Chromosome 6"/>
</dbReference>
<name>A0AAV2P0Q4_9HYME</name>
<proteinExistence type="predicted"/>
<dbReference type="Gene3D" id="1.10.1410.40">
    <property type="match status" value="1"/>
</dbReference>
<dbReference type="PANTHER" id="PTHR10656">
    <property type="entry name" value="CELL FATE DETERMINING PROTEIN MAB21-RELATED"/>
    <property type="match status" value="1"/>
</dbReference>
<feature type="region of interest" description="Disordered" evidence="1">
    <location>
        <begin position="923"/>
        <end position="952"/>
    </location>
</feature>
<evidence type="ECO:0000313" key="3">
    <source>
        <dbReference type="EMBL" id="CAL1686391.1"/>
    </source>
</evidence>
<dbReference type="InterPro" id="IPR024810">
    <property type="entry name" value="MAB21L/cGLR"/>
</dbReference>
<organism evidence="3 4">
    <name type="scientific">Lasius platythorax</name>
    <dbReference type="NCBI Taxonomy" id="488582"/>
    <lineage>
        <taxon>Eukaryota</taxon>
        <taxon>Metazoa</taxon>
        <taxon>Ecdysozoa</taxon>
        <taxon>Arthropoda</taxon>
        <taxon>Hexapoda</taxon>
        <taxon>Insecta</taxon>
        <taxon>Pterygota</taxon>
        <taxon>Neoptera</taxon>
        <taxon>Endopterygota</taxon>
        <taxon>Hymenoptera</taxon>
        <taxon>Apocrita</taxon>
        <taxon>Aculeata</taxon>
        <taxon>Formicoidea</taxon>
        <taxon>Formicidae</taxon>
        <taxon>Formicinae</taxon>
        <taxon>Lasius</taxon>
        <taxon>Lasius</taxon>
    </lineage>
</organism>
<gene>
    <name evidence="3" type="ORF">LPLAT_LOCUS11700</name>
</gene>
<dbReference type="AlphaFoldDB" id="A0AAV2P0Q4"/>
<evidence type="ECO:0000313" key="4">
    <source>
        <dbReference type="Proteomes" id="UP001497644"/>
    </source>
</evidence>
<dbReference type="InterPro" id="IPR046906">
    <property type="entry name" value="Mab-21_HhH/H2TH-like"/>
</dbReference>
<feature type="compositionally biased region" description="Polar residues" evidence="1">
    <location>
        <begin position="925"/>
        <end position="952"/>
    </location>
</feature>
<dbReference type="PANTHER" id="PTHR10656:SF69">
    <property type="entry name" value="MAB-21-LIKE HHH_H2TH-LIKE DOMAIN-CONTAINING PROTEIN"/>
    <property type="match status" value="1"/>
</dbReference>
<sequence length="968" mass="113535">MGNWNSKIINKIKKDKKPRSKLQRGIPSKQDEYKDLEIELLRSAIAQDPDSFILNNLMMCIQFFENYEEDIIQIKETLASSYEAELNKMLPPQKHVLLPDILQEYIAHNIIFTSKRQTGDLIIEPLQPVRIYVVYDNIEITEQHYQPEYSSLNNGITYNMMVQSSGHPGYVRLRCLDETPYPRNLNKEEDDDEIYNGDRESIYSRNSNITRRMKNKGLPTSTVFNIRSLSNLHDDETIYEDQVSLSRKNIYRTRSNPDIKTESDCEHMSSSTTEDNRRNHSKKMTSELEIRKESYQQLPRTAKLGRPKVRRPPSSLTTDSGYKSGAYDSDSYSDDYNYRTVTSSTQASRNMNHDKMDTSTKIYSNAMIPTQCFRKVKITNEGKIYTIREERKQPQNPKQLRLMMIDRQYDCEVFYTSSEMFMRHFVNLFVNQLAEPLGLKPDDPNYVENSVIHCDKIIKSHSLKHCKIESYEITPTICLQWPEFAQEWLDRPRSTWPDYNDIGKVKDFGCYVVPENSLPRKILLKDLRYQNVKKNIQEIEWQLAFPAAERYLETCMTRSQVQVYLIALMLHKTFLRPVLDTMYGLTTSHIRNKLFWLIEENDRPSKWPDNRTGECLIKLLKSLYCCISQNEPTLPDYFVRDKNMFSKVPLDYLLHSQKQLKRIIENPIMYVFHAMENIKHSDKFFPPLDFTMLFKILTVKPWLAMESGLNPILDMPRTTEESHREEIYNRSDGFWDNARMKNHPNYSTRVVTSRTLITPRKATDSIVEIPERCAELKGLRLGALLDFFVRHFIKMAKCCHRYRSYQQKKVYLDQADRLTIILSDLTRYKDDVKAYHDEISALRMRVATNSTRLPNEPPETPKRNAEPIFISSWKDRFAEIPMQPKDEQPQSSHEYMDKITKTITHEVRFKDEKNEKTKAKIIANATMSNEGSNTSRNPVSNNQSDELATDTNQRVISLADHLSETTCI</sequence>
<feature type="domain" description="Mab-21-like HhH/H2TH-like" evidence="2">
    <location>
        <begin position="572"/>
        <end position="659"/>
    </location>
</feature>
<feature type="compositionally biased region" description="Basic and acidic residues" evidence="1">
    <location>
        <begin position="255"/>
        <end position="267"/>
    </location>
</feature>
<accession>A0AAV2P0Q4</accession>